<evidence type="ECO:0000256" key="2">
    <source>
        <dbReference type="ARBA" id="ARBA00022691"/>
    </source>
</evidence>
<keyword evidence="5 8" id="KW-0560">Oxidoreductase</keyword>
<feature type="binding site" evidence="8">
    <location>
        <position position="35"/>
    </location>
    <ligand>
        <name>[4Fe-4S] cluster</name>
        <dbReference type="ChEBI" id="CHEBI:49883"/>
        <note>4Fe-4S-S-AdoMet</note>
    </ligand>
</feature>
<evidence type="ECO:0000313" key="12">
    <source>
        <dbReference type="Proteomes" id="UP000791080"/>
    </source>
</evidence>
<evidence type="ECO:0000256" key="3">
    <source>
        <dbReference type="ARBA" id="ARBA00022723"/>
    </source>
</evidence>
<keyword evidence="3 8" id="KW-0479">Metal-binding</keyword>
<dbReference type="PANTHER" id="PTHR11228:SF7">
    <property type="entry name" value="PQQA PEPTIDE CYCLASE"/>
    <property type="match status" value="1"/>
</dbReference>
<protein>
    <recommendedName>
        <fullName evidence="8">PqqA peptide cyclase</fullName>
        <ecNumber evidence="8">1.21.98.4</ecNumber>
    </recommendedName>
    <alternativeName>
        <fullName evidence="8">Coenzyme PQQ synthesis protein E</fullName>
    </alternativeName>
</protein>
<comment type="similarity">
    <text evidence="8">Belongs to the radical SAM superfamily. PqqE family.</text>
</comment>
<comment type="caution">
    <text evidence="11">The sequence shown here is derived from an EMBL/GenBank/DDBJ whole genome shotgun (WGS) entry which is preliminary data.</text>
</comment>
<dbReference type="InterPro" id="IPR011843">
    <property type="entry name" value="PQQ_synth_PqqE_bac"/>
</dbReference>
<keyword evidence="2 8" id="KW-0949">S-adenosyl-L-methionine</keyword>
<dbReference type="SMART" id="SM00729">
    <property type="entry name" value="Elp3"/>
    <property type="match status" value="1"/>
</dbReference>
<dbReference type="PANTHER" id="PTHR11228">
    <property type="entry name" value="RADICAL SAM DOMAIN PROTEIN"/>
    <property type="match status" value="1"/>
</dbReference>
<dbReference type="InterPro" id="IPR013785">
    <property type="entry name" value="Aldolase_TIM"/>
</dbReference>
<dbReference type="SFLD" id="SFLDG01386">
    <property type="entry name" value="main_SPASM_domain-containing"/>
    <property type="match status" value="1"/>
</dbReference>
<gene>
    <name evidence="8" type="primary">pqqE</name>
    <name evidence="11" type="ORF">G443_002648</name>
</gene>
<dbReference type="Pfam" id="PF04055">
    <property type="entry name" value="Radical_SAM"/>
    <property type="match status" value="1"/>
</dbReference>
<dbReference type="PIRSF" id="PIRSF037420">
    <property type="entry name" value="PQQ_syn_pqqE"/>
    <property type="match status" value="1"/>
</dbReference>
<keyword evidence="4 8" id="KW-0884">PQQ biosynthesis</keyword>
<comment type="function">
    <text evidence="8">Catalyzes the cross-linking of a glutamate residue and a tyrosine residue in the PqqA protein as part of the biosynthesis of pyrroloquinoline quinone (PQQ).</text>
</comment>
<feature type="binding site" evidence="8">
    <location>
        <position position="38"/>
    </location>
    <ligand>
        <name>[4Fe-4S] cluster</name>
        <dbReference type="ChEBI" id="CHEBI:49883"/>
        <note>4Fe-4S-S-AdoMet</note>
    </ligand>
</feature>
<sequence>MTAPDGAAAPDGTGAGVAAPWGMLAELTHRCPLHCPYCSNPLELVRRESELTTDQWIAVLDQARRLGVLQTHLSGGEPLARRDLAELVGHASGLGCYVSLVTSGLGLTPARAEELAARGLDHVQLSLQDSDATTGDRVAGTRAHHHKIAAAAVVRRLDLPLTVNVVLHRGNLDRIAEIILLAEDLGADRLELANTQYYGWGLRNRRLLMPTRRQLANARRVVAAETRRLAGGMEVVYVLSDYYGEYPKPCMHGWGSRQFTVSPAGRVLPCPTADVITGLPAEFVQDRPLAEIWYESAVFNAFRGTDWMRDPCRSCDRREIDFGGCRCQAFQLTGDARATDPVCRFSPDRHLVAAALLADAPEDSGVADPAAGRPLWRGIPTGRVPRVPSAGGGPAVVDPCG</sequence>
<evidence type="ECO:0000256" key="8">
    <source>
        <dbReference type="HAMAP-Rule" id="MF_00660"/>
    </source>
</evidence>
<keyword evidence="12" id="KW-1185">Reference proteome</keyword>
<keyword evidence="6 8" id="KW-0408">Iron</keyword>
<evidence type="ECO:0000256" key="9">
    <source>
        <dbReference type="SAM" id="MobiDB-lite"/>
    </source>
</evidence>
<dbReference type="InterPro" id="IPR007197">
    <property type="entry name" value="rSAM"/>
</dbReference>
<name>A0ABT1JIN1_ACTCY</name>
<comment type="subunit">
    <text evidence="8">Interacts with PqqD. The interaction is necessary for activity of PqqE.</text>
</comment>
<comment type="catalytic activity">
    <reaction evidence="8">
        <text>[PQQ precursor protein] + S-adenosyl-L-methionine = E-Y cross-linked-[PQQ precursor protein] + 5'-deoxyadenosine + L-methionine + H(+)</text>
        <dbReference type="Rhea" id="RHEA:56836"/>
        <dbReference type="Rhea" id="RHEA-COMP:14800"/>
        <dbReference type="Rhea" id="RHEA-COMP:14801"/>
        <dbReference type="ChEBI" id="CHEBI:15378"/>
        <dbReference type="ChEBI" id="CHEBI:17319"/>
        <dbReference type="ChEBI" id="CHEBI:57844"/>
        <dbReference type="ChEBI" id="CHEBI:59789"/>
        <dbReference type="ChEBI" id="CHEBI:141026"/>
        <dbReference type="ChEBI" id="CHEBI:141027"/>
        <dbReference type="EC" id="1.21.98.4"/>
    </reaction>
</comment>
<feature type="domain" description="Radical SAM core" evidence="10">
    <location>
        <begin position="17"/>
        <end position="234"/>
    </location>
</feature>
<feature type="binding site" evidence="8">
    <location>
        <position position="31"/>
    </location>
    <ligand>
        <name>[4Fe-4S] cluster</name>
        <dbReference type="ChEBI" id="CHEBI:49883"/>
        <note>4Fe-4S-S-AdoMet</note>
    </ligand>
</feature>
<dbReference type="PROSITE" id="PS51918">
    <property type="entry name" value="RADICAL_SAM"/>
    <property type="match status" value="1"/>
</dbReference>
<evidence type="ECO:0000259" key="10">
    <source>
        <dbReference type="PROSITE" id="PS51918"/>
    </source>
</evidence>
<comment type="cofactor">
    <cofactor evidence="8">
        <name>[4Fe-4S] cluster</name>
        <dbReference type="ChEBI" id="CHEBI:49883"/>
    </cofactor>
    <text evidence="8">Binds 1 [4Fe-4S] cluster. The cluster is coordinated with 3 cysteines and an exchangeable S-adenosyl-L-methionine.</text>
</comment>
<comment type="pathway">
    <text evidence="8">Cofactor biosynthesis; pyrroloquinoline quinone biosynthesis.</text>
</comment>
<evidence type="ECO:0000256" key="6">
    <source>
        <dbReference type="ARBA" id="ARBA00023004"/>
    </source>
</evidence>
<evidence type="ECO:0000256" key="4">
    <source>
        <dbReference type="ARBA" id="ARBA00022905"/>
    </source>
</evidence>
<organism evidence="11 12">
    <name type="scientific">Actinoalloteichus caeruleus DSM 43889</name>
    <dbReference type="NCBI Taxonomy" id="1120930"/>
    <lineage>
        <taxon>Bacteria</taxon>
        <taxon>Bacillati</taxon>
        <taxon>Actinomycetota</taxon>
        <taxon>Actinomycetes</taxon>
        <taxon>Pseudonocardiales</taxon>
        <taxon>Pseudonocardiaceae</taxon>
        <taxon>Actinoalloteichus</taxon>
        <taxon>Actinoalloteichus cyanogriseus</taxon>
    </lineage>
</organism>
<dbReference type="InterPro" id="IPR050377">
    <property type="entry name" value="Radical_SAM_PqqE_MftC-like"/>
</dbReference>
<evidence type="ECO:0000256" key="7">
    <source>
        <dbReference type="ARBA" id="ARBA00023014"/>
    </source>
</evidence>
<dbReference type="EMBL" id="AUBJ02000001">
    <property type="protein sequence ID" value="MCP2332378.1"/>
    <property type="molecule type" value="Genomic_DNA"/>
</dbReference>
<evidence type="ECO:0000256" key="1">
    <source>
        <dbReference type="ARBA" id="ARBA00022485"/>
    </source>
</evidence>
<dbReference type="NCBIfam" id="TIGR02109">
    <property type="entry name" value="PQQ_syn_pqqE"/>
    <property type="match status" value="1"/>
</dbReference>
<dbReference type="RefSeq" id="WP_051313319.1">
    <property type="nucleotide sequence ID" value="NZ_AUBJ02000001.1"/>
</dbReference>
<feature type="region of interest" description="Disordered" evidence="9">
    <location>
        <begin position="371"/>
        <end position="401"/>
    </location>
</feature>
<dbReference type="SFLD" id="SFLDS00029">
    <property type="entry name" value="Radical_SAM"/>
    <property type="match status" value="1"/>
</dbReference>
<dbReference type="SUPFAM" id="SSF102114">
    <property type="entry name" value="Radical SAM enzymes"/>
    <property type="match status" value="1"/>
</dbReference>
<accession>A0ABT1JIN1</accession>
<evidence type="ECO:0000256" key="5">
    <source>
        <dbReference type="ARBA" id="ARBA00023002"/>
    </source>
</evidence>
<keyword evidence="7 8" id="KW-0411">Iron-sulfur</keyword>
<dbReference type="SFLD" id="SFLDF00280">
    <property type="entry name" value="coenzyme_PQQ_synthesis_protein"/>
    <property type="match status" value="1"/>
</dbReference>
<dbReference type="HAMAP" id="MF_00660">
    <property type="entry name" value="PqqE"/>
    <property type="match status" value="1"/>
</dbReference>
<dbReference type="InterPro" id="IPR017200">
    <property type="entry name" value="PqqE-like"/>
</dbReference>
<dbReference type="Gene3D" id="3.20.20.70">
    <property type="entry name" value="Aldolase class I"/>
    <property type="match status" value="1"/>
</dbReference>
<dbReference type="Proteomes" id="UP000791080">
    <property type="component" value="Unassembled WGS sequence"/>
</dbReference>
<dbReference type="NCBIfam" id="TIGR04085">
    <property type="entry name" value="rSAM_more_4Fe4S"/>
    <property type="match status" value="1"/>
</dbReference>
<dbReference type="InterPro" id="IPR006638">
    <property type="entry name" value="Elp3/MiaA/NifB-like_rSAM"/>
</dbReference>
<keyword evidence="1 8" id="KW-0004">4Fe-4S</keyword>
<reference evidence="11 12" key="1">
    <citation type="submission" date="2022-06" db="EMBL/GenBank/DDBJ databases">
        <title>Genomic Encyclopedia of Type Strains, Phase I: the one thousand microbial genomes (KMG-I) project.</title>
        <authorList>
            <person name="Kyrpides N."/>
        </authorList>
    </citation>
    <scope>NUCLEOTIDE SEQUENCE [LARGE SCALE GENOMIC DNA]</scope>
    <source>
        <strain evidence="11 12">DSM 43889</strain>
    </source>
</reference>
<dbReference type="Pfam" id="PF13186">
    <property type="entry name" value="SPASM"/>
    <property type="match status" value="1"/>
</dbReference>
<proteinExistence type="inferred from homology"/>
<evidence type="ECO:0000313" key="11">
    <source>
        <dbReference type="EMBL" id="MCP2332378.1"/>
    </source>
</evidence>
<dbReference type="InterPro" id="IPR023885">
    <property type="entry name" value="4Fe4S-binding_SPASM_dom"/>
</dbReference>
<dbReference type="InterPro" id="IPR058240">
    <property type="entry name" value="rSAM_sf"/>
</dbReference>
<dbReference type="CDD" id="cd01335">
    <property type="entry name" value="Radical_SAM"/>
    <property type="match status" value="1"/>
</dbReference>
<dbReference type="EC" id="1.21.98.4" evidence="8"/>
<dbReference type="SFLD" id="SFLDG01067">
    <property type="entry name" value="SPASM/twitch_domain_containing"/>
    <property type="match status" value="1"/>
</dbReference>